<feature type="binding site" evidence="7">
    <location>
        <position position="369"/>
    </location>
    <ligand>
        <name>Zn(2+)</name>
        <dbReference type="ChEBI" id="CHEBI:29105"/>
    </ligand>
</feature>
<dbReference type="InterPro" id="IPR029035">
    <property type="entry name" value="DHS-like_NAD/FAD-binding_dom"/>
</dbReference>
<name>A0ABD3N0P8_9STRA</name>
<dbReference type="Proteomes" id="UP001530293">
    <property type="component" value="Unassembled WGS sequence"/>
</dbReference>
<feature type="active site" description="Proton acceptor" evidence="7">
    <location>
        <position position="308"/>
    </location>
</feature>
<dbReference type="AlphaFoldDB" id="A0ABD3N0P8"/>
<dbReference type="PANTHER" id="PTHR11085:SF12">
    <property type="entry name" value="NAD-DEPENDENT PROTEIN DEACYLASE SIRTUIN-6"/>
    <property type="match status" value="1"/>
</dbReference>
<evidence type="ECO:0000259" key="9">
    <source>
        <dbReference type="PROSITE" id="PS50305"/>
    </source>
</evidence>
<dbReference type="Pfam" id="PF02146">
    <property type="entry name" value="SIR2"/>
    <property type="match status" value="2"/>
</dbReference>
<dbReference type="InterPro" id="IPR003000">
    <property type="entry name" value="Sirtuin"/>
</dbReference>
<feature type="compositionally biased region" description="Low complexity" evidence="8">
    <location>
        <begin position="99"/>
        <end position="138"/>
    </location>
</feature>
<keyword evidence="4 7" id="KW-0862">Zinc</keyword>
<feature type="compositionally biased region" description="Low complexity" evidence="8">
    <location>
        <begin position="343"/>
        <end position="368"/>
    </location>
</feature>
<keyword evidence="2" id="KW-0808">Transferase</keyword>
<evidence type="ECO:0000256" key="3">
    <source>
        <dbReference type="ARBA" id="ARBA00022723"/>
    </source>
</evidence>
<reference evidence="10 11" key="1">
    <citation type="submission" date="2024-10" db="EMBL/GenBank/DDBJ databases">
        <title>Updated reference genomes for cyclostephanoid diatoms.</title>
        <authorList>
            <person name="Roberts W.R."/>
            <person name="Alverson A.J."/>
        </authorList>
    </citation>
    <scope>NUCLEOTIDE SEQUENCE [LARGE SCALE GENOMIC DNA]</scope>
    <source>
        <strain evidence="10 11">AJA232-27</strain>
    </source>
</reference>
<dbReference type="GO" id="GO:0046872">
    <property type="term" value="F:metal ion binding"/>
    <property type="evidence" value="ECO:0007669"/>
    <property type="project" value="UniProtKB-KW"/>
</dbReference>
<evidence type="ECO:0000256" key="2">
    <source>
        <dbReference type="ARBA" id="ARBA00022679"/>
    </source>
</evidence>
<feature type="binding site" evidence="7">
    <location>
        <position position="371"/>
    </location>
    <ligand>
        <name>Zn(2+)</name>
        <dbReference type="ChEBI" id="CHEBI:29105"/>
    </ligand>
</feature>
<evidence type="ECO:0000313" key="11">
    <source>
        <dbReference type="Proteomes" id="UP001530293"/>
    </source>
</evidence>
<dbReference type="InterPro" id="IPR050134">
    <property type="entry name" value="NAD-dep_sirtuin_deacylases"/>
</dbReference>
<feature type="compositionally biased region" description="Polar residues" evidence="8">
    <location>
        <begin position="182"/>
        <end position="207"/>
    </location>
</feature>
<organism evidence="10 11">
    <name type="scientific">Discostella pseudostelligera</name>
    <dbReference type="NCBI Taxonomy" id="259834"/>
    <lineage>
        <taxon>Eukaryota</taxon>
        <taxon>Sar</taxon>
        <taxon>Stramenopiles</taxon>
        <taxon>Ochrophyta</taxon>
        <taxon>Bacillariophyta</taxon>
        <taxon>Coscinodiscophyceae</taxon>
        <taxon>Thalassiosirophycidae</taxon>
        <taxon>Stephanodiscales</taxon>
        <taxon>Stephanodiscaceae</taxon>
        <taxon>Discostella</taxon>
    </lineage>
</organism>
<feature type="region of interest" description="Disordered" evidence="8">
    <location>
        <begin position="74"/>
        <end position="207"/>
    </location>
</feature>
<keyword evidence="3 7" id="KW-0479">Metal-binding</keyword>
<keyword evidence="5" id="KW-0520">NAD</keyword>
<feature type="compositionally biased region" description="Acidic residues" evidence="8">
    <location>
        <begin position="239"/>
        <end position="252"/>
    </location>
</feature>
<comment type="similarity">
    <text evidence="6">Belongs to the sirtuin family. Class IV subfamily.</text>
</comment>
<dbReference type="Gene3D" id="2.20.28.200">
    <property type="match status" value="1"/>
</dbReference>
<evidence type="ECO:0000256" key="6">
    <source>
        <dbReference type="ARBA" id="ARBA00038170"/>
    </source>
</evidence>
<comment type="caution">
    <text evidence="10">The sequence shown here is derived from an EMBL/GenBank/DDBJ whole genome shotgun (WGS) entry which is preliminary data.</text>
</comment>
<feature type="region of interest" description="Disordered" evidence="8">
    <location>
        <begin position="343"/>
        <end position="370"/>
    </location>
</feature>
<evidence type="ECO:0000256" key="5">
    <source>
        <dbReference type="ARBA" id="ARBA00023027"/>
    </source>
</evidence>
<dbReference type="EMBL" id="JALLBG020000052">
    <property type="protein sequence ID" value="KAL3769714.1"/>
    <property type="molecule type" value="Genomic_DNA"/>
</dbReference>
<evidence type="ECO:0000256" key="7">
    <source>
        <dbReference type="PROSITE-ProRule" id="PRU00236"/>
    </source>
</evidence>
<feature type="compositionally biased region" description="Low complexity" evidence="8">
    <location>
        <begin position="153"/>
        <end position="168"/>
    </location>
</feature>
<feature type="compositionally biased region" description="Low complexity" evidence="8">
    <location>
        <begin position="79"/>
        <end position="89"/>
    </location>
</feature>
<proteinExistence type="inferred from homology"/>
<protein>
    <recommendedName>
        <fullName evidence="1">protein acetyllysine N-acetyltransferase</fullName>
        <ecNumber evidence="1">2.3.1.286</ecNumber>
    </recommendedName>
</protein>
<dbReference type="PANTHER" id="PTHR11085">
    <property type="entry name" value="NAD-DEPENDENT PROTEIN DEACYLASE SIRTUIN-5, MITOCHONDRIAL-RELATED"/>
    <property type="match status" value="1"/>
</dbReference>
<dbReference type="EC" id="2.3.1.286" evidence="1"/>
<evidence type="ECO:0000256" key="1">
    <source>
        <dbReference type="ARBA" id="ARBA00012928"/>
    </source>
</evidence>
<dbReference type="InterPro" id="IPR026590">
    <property type="entry name" value="Ssirtuin_cat_dom"/>
</dbReference>
<feature type="domain" description="Deacetylase sirtuin-type" evidence="9">
    <location>
        <begin position="27"/>
        <end position="510"/>
    </location>
</feature>
<feature type="region of interest" description="Disordered" evidence="8">
    <location>
        <begin position="422"/>
        <end position="470"/>
    </location>
</feature>
<gene>
    <name evidence="10" type="ORF">ACHAWU_005762</name>
</gene>
<keyword evidence="11" id="KW-1185">Reference proteome</keyword>
<evidence type="ECO:0000256" key="8">
    <source>
        <dbReference type="SAM" id="MobiDB-lite"/>
    </source>
</evidence>
<dbReference type="SUPFAM" id="SSF52467">
    <property type="entry name" value="DHS-like NAD/FAD-binding domain"/>
    <property type="match status" value="2"/>
</dbReference>
<sequence length="528" mass="58581">MSAGYAQRLSEYPNKGICGLPESYDTPRALAYKLDKLVQLLQSSRHTVVLTGAGISTSAGIPDFRGPCGIWTKEKMQERQQQQQQQRQQQHTKKKRQMMKSTTTTTSSRGSLTETNSSNNRENQQQLLSSLSVSSGECSGVGGGASSTEDTKTTSATTTNTLLKNLEANGRRNKRRQDDKNCSNGNGAKKSMITSSTVNQPPPNNATITFETAVPTYTHWALAHMMLHPAPSLLRKMSDDDDYDDDDDDDESSTLRQCNHNIVTTTATTATTTATTTQPPLLQYIVTQNVDGLHRKTNIPRNKMSILHGCIFTEVCDTCHTEHVRDYEIQSIGLNYTGRTCSSSSHTTTTMTRNDGSSFSPSTASSSPCPCPGKLKDTLLDWEDDLPQLDWARAEYECHRADLILCLGTSLRIEPAGSLCTYPNNNHNINNNKKSKKEKKKKTTTTNTENKVDDDDHHHHHHHHHQLQPQPLGYVIVNLQPTPYDDGAALVIRAKVDDVMRGVMKKLGYGEDIGSKDCSRVVSRRRDE</sequence>
<feature type="compositionally biased region" description="Basic residues" evidence="8">
    <location>
        <begin position="433"/>
        <end position="443"/>
    </location>
</feature>
<dbReference type="GO" id="GO:0034979">
    <property type="term" value="F:NAD-dependent protein lysine deacetylase activity"/>
    <property type="evidence" value="ECO:0007669"/>
    <property type="project" value="UniProtKB-EC"/>
</dbReference>
<evidence type="ECO:0000313" key="10">
    <source>
        <dbReference type="EMBL" id="KAL3769714.1"/>
    </source>
</evidence>
<feature type="binding site" evidence="7">
    <location>
        <position position="316"/>
    </location>
    <ligand>
        <name>Zn(2+)</name>
        <dbReference type="ChEBI" id="CHEBI:29105"/>
    </ligand>
</feature>
<evidence type="ECO:0000256" key="4">
    <source>
        <dbReference type="ARBA" id="ARBA00022833"/>
    </source>
</evidence>
<accession>A0ABD3N0P8</accession>
<dbReference type="Gene3D" id="3.40.50.1220">
    <property type="entry name" value="TPP-binding domain"/>
    <property type="match status" value="2"/>
</dbReference>
<feature type="region of interest" description="Disordered" evidence="8">
    <location>
        <begin position="238"/>
        <end position="257"/>
    </location>
</feature>
<feature type="binding site" evidence="7">
    <location>
        <position position="319"/>
    </location>
    <ligand>
        <name>Zn(2+)</name>
        <dbReference type="ChEBI" id="CHEBI:29105"/>
    </ligand>
</feature>
<dbReference type="PROSITE" id="PS50305">
    <property type="entry name" value="SIRTUIN"/>
    <property type="match status" value="1"/>
</dbReference>